<sequence>MDNLANATQKERTKLKDLIDTTDDALSVQLQNQKDEFLTKLRIMKENMDDENQKMHENLVQMKTQIESALHEGLSGLGNEKLSRDALAGMLLDVAMKIQGTDVNALLTQEPKTEKK</sequence>
<organism evidence="2">
    <name type="scientific">hydrothermal vent metagenome</name>
    <dbReference type="NCBI Taxonomy" id="652676"/>
    <lineage>
        <taxon>unclassified sequences</taxon>
        <taxon>metagenomes</taxon>
        <taxon>ecological metagenomes</taxon>
    </lineage>
</organism>
<keyword evidence="1" id="KW-0175">Coiled coil</keyword>
<proteinExistence type="predicted"/>
<dbReference type="AlphaFoldDB" id="A0A1W1CTK1"/>
<name>A0A1W1CTK1_9ZZZZ</name>
<protein>
    <submittedName>
        <fullName evidence="2">Uncharacterized protein</fullName>
    </submittedName>
</protein>
<evidence type="ECO:0000313" key="2">
    <source>
        <dbReference type="EMBL" id="SFV69012.1"/>
    </source>
</evidence>
<feature type="coiled-coil region" evidence="1">
    <location>
        <begin position="34"/>
        <end position="72"/>
    </location>
</feature>
<reference evidence="2" key="1">
    <citation type="submission" date="2016-10" db="EMBL/GenBank/DDBJ databases">
        <authorList>
            <person name="de Groot N.N."/>
        </authorList>
    </citation>
    <scope>NUCLEOTIDE SEQUENCE</scope>
</reference>
<gene>
    <name evidence="2" type="ORF">MNB_SV-10-1225</name>
</gene>
<dbReference type="EMBL" id="FPHL01000057">
    <property type="protein sequence ID" value="SFV69012.1"/>
    <property type="molecule type" value="Genomic_DNA"/>
</dbReference>
<evidence type="ECO:0000256" key="1">
    <source>
        <dbReference type="SAM" id="Coils"/>
    </source>
</evidence>
<accession>A0A1W1CTK1</accession>